<name>A0A401ZZ79_9CHLR</name>
<comment type="caution">
    <text evidence="1">The sequence shown here is derived from an EMBL/GenBank/DDBJ whole genome shotgun (WGS) entry which is preliminary data.</text>
</comment>
<dbReference type="EMBL" id="BIFR01000001">
    <property type="protein sequence ID" value="GCE12132.1"/>
    <property type="molecule type" value="Genomic_DNA"/>
</dbReference>
<dbReference type="Proteomes" id="UP000287352">
    <property type="component" value="Unassembled WGS sequence"/>
</dbReference>
<evidence type="ECO:0008006" key="3">
    <source>
        <dbReference type="Google" id="ProtNLM"/>
    </source>
</evidence>
<dbReference type="SUPFAM" id="SSF48371">
    <property type="entry name" value="ARM repeat"/>
    <property type="match status" value="1"/>
</dbReference>
<dbReference type="InterPro" id="IPR011989">
    <property type="entry name" value="ARM-like"/>
</dbReference>
<dbReference type="PANTHER" id="PTHR12697:SF5">
    <property type="entry name" value="DEOXYHYPUSINE HYDROXYLASE"/>
    <property type="match status" value="1"/>
</dbReference>
<proteinExistence type="predicted"/>
<dbReference type="Gene3D" id="1.25.10.10">
    <property type="entry name" value="Leucine-rich Repeat Variant"/>
    <property type="match status" value="2"/>
</dbReference>
<dbReference type="InterPro" id="IPR016024">
    <property type="entry name" value="ARM-type_fold"/>
</dbReference>
<dbReference type="PANTHER" id="PTHR12697">
    <property type="entry name" value="PBS LYASE HEAT-LIKE PROTEIN"/>
    <property type="match status" value="1"/>
</dbReference>
<protein>
    <recommendedName>
        <fullName evidence="3">HEAT repeat-containing PBS lyase</fullName>
    </recommendedName>
</protein>
<organism evidence="1 2">
    <name type="scientific">Tengunoibacter tsumagoiensis</name>
    <dbReference type="NCBI Taxonomy" id="2014871"/>
    <lineage>
        <taxon>Bacteria</taxon>
        <taxon>Bacillati</taxon>
        <taxon>Chloroflexota</taxon>
        <taxon>Ktedonobacteria</taxon>
        <taxon>Ktedonobacterales</taxon>
        <taxon>Dictyobacteraceae</taxon>
        <taxon>Tengunoibacter</taxon>
    </lineage>
</organism>
<gene>
    <name evidence="1" type="ORF">KTT_19910</name>
</gene>
<dbReference type="GO" id="GO:0016491">
    <property type="term" value="F:oxidoreductase activity"/>
    <property type="evidence" value="ECO:0007669"/>
    <property type="project" value="TreeGrafter"/>
</dbReference>
<sequence>MRQARRENVQAALTLLLGPETEYALRVRATRRLIRYGPDILPIVLNAFTSYPEITTPAWPWWPPQYEHTSKLLLHLSQQAHLSLEDLLTSSSLTQPPGPVLWASIIEATSHVPHSNYEQLLCQGLAAPWQTVRYAAALALATRSSKVFLHADSLQTLRTHQTTEESYPVRLTCSYALLLNHEQSGLEILLTFLYEAVPIDIRKAALFILSTELPVQLVANKREQATTQLLHLLFDPDPELALQAAYALHLVATPALLPRLADLLVTPEEQGQAMVLVAFEELAKRQTFRQLIRHLALPARFLPFLKAQSPVVRRQACYTLAACGGEYVAAVLGTVVITREHPAYLEAIECLRFLHGVLRAPLRENVLRWLIGTIKLAQEEGRVTALDTLASLLWQARKRRQKQAWQDLSLGLTKTGVVFLLLHDASAWIRQRILEMLPLLYQPVSTLPGLEALIESILLYDADSGVRACAAYICRQLEARWALPALLLSLLDVDKNVARTALLALEQLASPEDTIVVAALQELALIQHDADQSVAALGLEAQALLNRWLPQSYSG</sequence>
<evidence type="ECO:0000313" key="1">
    <source>
        <dbReference type="EMBL" id="GCE12132.1"/>
    </source>
</evidence>
<dbReference type="AlphaFoldDB" id="A0A401ZZ79"/>
<keyword evidence="2" id="KW-1185">Reference proteome</keyword>
<accession>A0A401ZZ79</accession>
<evidence type="ECO:0000313" key="2">
    <source>
        <dbReference type="Proteomes" id="UP000287352"/>
    </source>
</evidence>
<reference evidence="2" key="1">
    <citation type="submission" date="2018-12" db="EMBL/GenBank/DDBJ databases">
        <title>Tengunoibacter tsumagoiensis gen. nov., sp. nov., Dictyobacter kobayashii sp. nov., D. alpinus sp. nov., and D. joshuensis sp. nov. and description of Dictyobacteraceae fam. nov. within the order Ktedonobacterales isolated from Tengu-no-mugimeshi.</title>
        <authorList>
            <person name="Wang C.M."/>
            <person name="Zheng Y."/>
            <person name="Sakai Y."/>
            <person name="Toyoda A."/>
            <person name="Minakuchi Y."/>
            <person name="Abe K."/>
            <person name="Yokota A."/>
            <person name="Yabe S."/>
        </authorList>
    </citation>
    <scope>NUCLEOTIDE SEQUENCE [LARGE SCALE GENOMIC DNA]</scope>
    <source>
        <strain evidence="2">Uno3</strain>
    </source>
</reference>